<proteinExistence type="predicted"/>
<evidence type="ECO:0000256" key="1">
    <source>
        <dbReference type="SAM" id="MobiDB-lite"/>
    </source>
</evidence>
<evidence type="ECO:0000259" key="2">
    <source>
        <dbReference type="SMART" id="SM00496"/>
    </source>
</evidence>
<feature type="compositionally biased region" description="Basic residues" evidence="1">
    <location>
        <begin position="133"/>
        <end position="149"/>
    </location>
</feature>
<dbReference type="Proteomes" id="UP001054902">
    <property type="component" value="Unassembled WGS sequence"/>
</dbReference>
<reference evidence="3 4" key="1">
    <citation type="journal article" date="2021" name="Sci. Rep.">
        <title>The genome of the diatom Chaetoceros tenuissimus carries an ancient integrated fragment of an extant virus.</title>
        <authorList>
            <person name="Hongo Y."/>
            <person name="Kimura K."/>
            <person name="Takaki Y."/>
            <person name="Yoshida Y."/>
            <person name="Baba S."/>
            <person name="Kobayashi G."/>
            <person name="Nagasaki K."/>
            <person name="Hano T."/>
            <person name="Tomaru Y."/>
        </authorList>
    </citation>
    <scope>NUCLEOTIDE SEQUENCE [LARGE SCALE GENOMIC DNA]</scope>
    <source>
        <strain evidence="3 4">NIES-3715</strain>
    </source>
</reference>
<feature type="region of interest" description="Disordered" evidence="1">
    <location>
        <begin position="101"/>
        <end position="202"/>
    </location>
</feature>
<feature type="domain" description="Nuclease associated modular" evidence="2">
    <location>
        <begin position="105"/>
        <end position="121"/>
    </location>
</feature>
<feature type="compositionally biased region" description="Basic and acidic residues" evidence="1">
    <location>
        <begin position="105"/>
        <end position="118"/>
    </location>
</feature>
<keyword evidence="4" id="KW-1185">Reference proteome</keyword>
<evidence type="ECO:0000313" key="3">
    <source>
        <dbReference type="EMBL" id="GFH59331.1"/>
    </source>
</evidence>
<feature type="domain" description="Nuclease associated modular" evidence="2">
    <location>
        <begin position="139"/>
        <end position="155"/>
    </location>
</feature>
<comment type="caution">
    <text evidence="3">The sequence shown here is derived from an EMBL/GenBank/DDBJ whole genome shotgun (WGS) entry which is preliminary data.</text>
</comment>
<feature type="compositionally biased region" description="Basic and acidic residues" evidence="1">
    <location>
        <begin position="150"/>
        <end position="166"/>
    </location>
</feature>
<accession>A0AAD3D9U8</accession>
<protein>
    <recommendedName>
        <fullName evidence="2">Nuclease associated modular domain-containing protein</fullName>
    </recommendedName>
</protein>
<evidence type="ECO:0000313" key="4">
    <source>
        <dbReference type="Proteomes" id="UP001054902"/>
    </source>
</evidence>
<dbReference type="AlphaFoldDB" id="A0AAD3D9U8"/>
<dbReference type="Pfam" id="PF07460">
    <property type="entry name" value="NUMOD3"/>
    <property type="match status" value="1"/>
</dbReference>
<name>A0AAD3D9U8_9STRA</name>
<sequence length="202" mass="22765">MEILKKNLPNLEKIDLGHPTEFAKETKPSVEKYDNLISTFVDIFVSYAESFECDLDEILGRLTDDDVQDIFKVFKMGNGPTNSERKEELAAQIAQTMFLNGTARTGREHSQATKEKLSKSHTGKKLSDATKAKMSKSRTGKKLSKATRKKISESKIGKKRSEATKEKIRKTVNATLKAKREAEKRKENGGSQKKNASKKKRK</sequence>
<feature type="compositionally biased region" description="Basic and acidic residues" evidence="1">
    <location>
        <begin position="178"/>
        <end position="188"/>
    </location>
</feature>
<feature type="domain" description="Nuclease associated modular" evidence="2">
    <location>
        <begin position="122"/>
        <end position="138"/>
    </location>
</feature>
<organism evidence="3 4">
    <name type="scientific">Chaetoceros tenuissimus</name>
    <dbReference type="NCBI Taxonomy" id="426638"/>
    <lineage>
        <taxon>Eukaryota</taxon>
        <taxon>Sar</taxon>
        <taxon>Stramenopiles</taxon>
        <taxon>Ochrophyta</taxon>
        <taxon>Bacillariophyta</taxon>
        <taxon>Coscinodiscophyceae</taxon>
        <taxon>Chaetocerotophycidae</taxon>
        <taxon>Chaetocerotales</taxon>
        <taxon>Chaetocerotaceae</taxon>
        <taxon>Chaetoceros</taxon>
    </lineage>
</organism>
<feature type="domain" description="Nuclease associated modular" evidence="2">
    <location>
        <begin position="156"/>
        <end position="172"/>
    </location>
</feature>
<dbReference type="GO" id="GO:0003677">
    <property type="term" value="F:DNA binding"/>
    <property type="evidence" value="ECO:0007669"/>
    <property type="project" value="InterPro"/>
</dbReference>
<gene>
    <name evidence="3" type="ORF">CTEN210_15807</name>
</gene>
<dbReference type="InterPro" id="IPR003611">
    <property type="entry name" value="NUMOD3"/>
</dbReference>
<dbReference type="SMART" id="SM00496">
    <property type="entry name" value="IENR2"/>
    <property type="match status" value="4"/>
</dbReference>
<dbReference type="EMBL" id="BLLK01000062">
    <property type="protein sequence ID" value="GFH59331.1"/>
    <property type="molecule type" value="Genomic_DNA"/>
</dbReference>